<feature type="domain" description="Glycosyltransferase 2-like" evidence="7">
    <location>
        <begin position="66"/>
        <end position="213"/>
    </location>
</feature>
<gene>
    <name evidence="8" type="ORF">BECKTC1821E_GA0114239_10357</name>
</gene>
<evidence type="ECO:0000313" key="8">
    <source>
        <dbReference type="EMBL" id="VFK44430.1"/>
    </source>
</evidence>
<dbReference type="GO" id="GO:0016757">
    <property type="term" value="F:glycosyltransferase activity"/>
    <property type="evidence" value="ECO:0007669"/>
    <property type="project" value="UniProtKB-KW"/>
</dbReference>
<dbReference type="PANTHER" id="PTHR43646:SF2">
    <property type="entry name" value="GLYCOSYLTRANSFERASE 2-LIKE DOMAIN-CONTAINING PROTEIN"/>
    <property type="match status" value="1"/>
</dbReference>
<keyword evidence="4 8" id="KW-0808">Transferase</keyword>
<dbReference type="NCBIfam" id="TIGR04283">
    <property type="entry name" value="glyco_like_mftF"/>
    <property type="match status" value="1"/>
</dbReference>
<dbReference type="InterPro" id="IPR001173">
    <property type="entry name" value="Glyco_trans_2-like"/>
</dbReference>
<keyword evidence="3" id="KW-0328">Glycosyltransferase</keyword>
<dbReference type="InterPro" id="IPR029044">
    <property type="entry name" value="Nucleotide-diphossugar_trans"/>
</dbReference>
<keyword evidence="5" id="KW-0472">Membrane</keyword>
<comment type="subcellular location">
    <subcellularLocation>
        <location evidence="1">Cell membrane</location>
    </subcellularLocation>
</comment>
<reference evidence="8" key="1">
    <citation type="submission" date="2019-02" db="EMBL/GenBank/DDBJ databases">
        <authorList>
            <person name="Gruber-Vodicka R. H."/>
            <person name="Seah K. B. B."/>
        </authorList>
    </citation>
    <scope>NUCLEOTIDE SEQUENCE</scope>
    <source>
        <strain evidence="8">BECK_BZ125</strain>
    </source>
</reference>
<evidence type="ECO:0000256" key="4">
    <source>
        <dbReference type="ARBA" id="ARBA00022679"/>
    </source>
</evidence>
<dbReference type="Pfam" id="PF00535">
    <property type="entry name" value="Glycos_transf_2"/>
    <property type="match status" value="1"/>
</dbReference>
<dbReference type="EMBL" id="CAADFT010000035">
    <property type="protein sequence ID" value="VFK44430.1"/>
    <property type="molecule type" value="Genomic_DNA"/>
</dbReference>
<organism evidence="8">
    <name type="scientific">Candidatus Kentrum sp. TC</name>
    <dbReference type="NCBI Taxonomy" id="2126339"/>
    <lineage>
        <taxon>Bacteria</taxon>
        <taxon>Pseudomonadati</taxon>
        <taxon>Pseudomonadota</taxon>
        <taxon>Gammaproteobacteria</taxon>
        <taxon>Candidatus Kentrum</taxon>
    </lineage>
</organism>
<evidence type="ECO:0000256" key="3">
    <source>
        <dbReference type="ARBA" id="ARBA00022676"/>
    </source>
</evidence>
<keyword evidence="2" id="KW-1003">Cell membrane</keyword>
<dbReference type="AlphaFoldDB" id="A0A450YS99"/>
<name>A0A450YS99_9GAMM</name>
<evidence type="ECO:0000256" key="6">
    <source>
        <dbReference type="SAM" id="MobiDB-lite"/>
    </source>
</evidence>
<evidence type="ECO:0000256" key="1">
    <source>
        <dbReference type="ARBA" id="ARBA00004236"/>
    </source>
</evidence>
<evidence type="ECO:0000259" key="7">
    <source>
        <dbReference type="Pfam" id="PF00535"/>
    </source>
</evidence>
<evidence type="ECO:0000256" key="5">
    <source>
        <dbReference type="ARBA" id="ARBA00023136"/>
    </source>
</evidence>
<dbReference type="CDD" id="cd02522">
    <property type="entry name" value="GT_2_like_a"/>
    <property type="match status" value="1"/>
</dbReference>
<protein>
    <submittedName>
        <fullName evidence="8">Transferase 2, rSAM/selenodomain-associated</fullName>
    </submittedName>
</protein>
<dbReference type="SUPFAM" id="SSF53448">
    <property type="entry name" value="Nucleotide-diphospho-sugar transferases"/>
    <property type="match status" value="1"/>
</dbReference>
<dbReference type="PANTHER" id="PTHR43646">
    <property type="entry name" value="GLYCOSYLTRANSFERASE"/>
    <property type="match status" value="1"/>
</dbReference>
<dbReference type="InterPro" id="IPR026461">
    <property type="entry name" value="Trfase_2_rSAM/seldom_assoc"/>
</dbReference>
<evidence type="ECO:0000256" key="2">
    <source>
        <dbReference type="ARBA" id="ARBA00022475"/>
    </source>
</evidence>
<sequence>MDRHESAEHPSSSGAAKSDMTRWGGPPNIDMGISYWGFALPALPLDSRHGTDRFSPMKNAPTLPLSIIIPARNEASGIVATLLPLQGMRRRGGEVIVVDGESRDDTIERAAPLADRVLASKPGRARQMNAGAEIARGKVLWFLHADTIAPRGADRILPNALAERAWGRFAVRLSGEKRHPLLWLVARMMNARSCLTGIATGDQGIFMRRSAFDRVGGFPEIALMEDIAISRGLKGVVGRPACVATRITTASRRWEESGIPRTILSMWGLRLAFFLGVDPKRLARHYRTSPPNPATQE</sequence>
<proteinExistence type="predicted"/>
<dbReference type="GO" id="GO:0005886">
    <property type="term" value="C:plasma membrane"/>
    <property type="evidence" value="ECO:0007669"/>
    <property type="project" value="UniProtKB-SubCell"/>
</dbReference>
<accession>A0A450YS99</accession>
<dbReference type="Gene3D" id="3.90.550.10">
    <property type="entry name" value="Spore Coat Polysaccharide Biosynthesis Protein SpsA, Chain A"/>
    <property type="match status" value="1"/>
</dbReference>
<feature type="region of interest" description="Disordered" evidence="6">
    <location>
        <begin position="1"/>
        <end position="23"/>
    </location>
</feature>